<dbReference type="GO" id="GO:0008360">
    <property type="term" value="P:regulation of cell shape"/>
    <property type="evidence" value="ECO:0007669"/>
    <property type="project" value="UniProtKB-KW"/>
</dbReference>
<dbReference type="PANTHER" id="PTHR21581">
    <property type="entry name" value="D-ALANYL-D-ALANINE CARBOXYPEPTIDASE"/>
    <property type="match status" value="1"/>
</dbReference>
<dbReference type="SUPFAM" id="SSF56601">
    <property type="entry name" value="beta-lactamase/transpeptidase-like"/>
    <property type="match status" value="1"/>
</dbReference>
<comment type="caution">
    <text evidence="13">The sequence shown here is derived from an EMBL/GenBank/DDBJ whole genome shotgun (WGS) entry which is preliminary data.</text>
</comment>
<evidence type="ECO:0000259" key="11">
    <source>
        <dbReference type="Pfam" id="PF00768"/>
    </source>
</evidence>
<evidence type="ECO:0000256" key="1">
    <source>
        <dbReference type="ARBA" id="ARBA00007164"/>
    </source>
</evidence>
<organism evidence="13 14">
    <name type="scientific">Litorimonas cladophorae</name>
    <dbReference type="NCBI Taxonomy" id="1220491"/>
    <lineage>
        <taxon>Bacteria</taxon>
        <taxon>Pseudomonadati</taxon>
        <taxon>Pseudomonadota</taxon>
        <taxon>Alphaproteobacteria</taxon>
        <taxon>Maricaulales</taxon>
        <taxon>Robiginitomaculaceae</taxon>
    </lineage>
</organism>
<evidence type="ECO:0000256" key="10">
    <source>
        <dbReference type="SAM" id="SignalP"/>
    </source>
</evidence>
<dbReference type="GO" id="GO:0009002">
    <property type="term" value="F:serine-type D-Ala-D-Ala carboxypeptidase activity"/>
    <property type="evidence" value="ECO:0007669"/>
    <property type="project" value="InterPro"/>
</dbReference>
<feature type="chain" id="PRO_5038031663" description="D-alanyl-D-alanine carboxypeptidase" evidence="10">
    <location>
        <begin position="21"/>
        <end position="360"/>
    </location>
</feature>
<dbReference type="GO" id="GO:0009252">
    <property type="term" value="P:peptidoglycan biosynthetic process"/>
    <property type="evidence" value="ECO:0007669"/>
    <property type="project" value="UniProtKB-KW"/>
</dbReference>
<dbReference type="InterPro" id="IPR007730">
    <property type="entry name" value="SPOR-like_dom"/>
</dbReference>
<evidence type="ECO:0000256" key="4">
    <source>
        <dbReference type="ARBA" id="ARBA00022960"/>
    </source>
</evidence>
<feature type="domain" description="SPOR" evidence="12">
    <location>
        <begin position="289"/>
        <end position="358"/>
    </location>
</feature>
<dbReference type="InterPro" id="IPR018044">
    <property type="entry name" value="Peptidase_S11"/>
</dbReference>
<dbReference type="AlphaFoldDB" id="A0A918KH51"/>
<dbReference type="PRINTS" id="PR00725">
    <property type="entry name" value="DADACBPTASE1"/>
</dbReference>
<keyword evidence="6" id="KW-0961">Cell wall biogenesis/degradation</keyword>
<evidence type="ECO:0000313" key="13">
    <source>
        <dbReference type="EMBL" id="GGX63684.1"/>
    </source>
</evidence>
<reference evidence="13 14" key="1">
    <citation type="journal article" date="2014" name="Int. J. Syst. Evol. Microbiol.">
        <title>Complete genome sequence of Corynebacterium casei LMG S-19264T (=DSM 44701T), isolated from a smear-ripened cheese.</title>
        <authorList>
            <consortium name="US DOE Joint Genome Institute (JGI-PGF)"/>
            <person name="Walter F."/>
            <person name="Albersmeier A."/>
            <person name="Kalinowski J."/>
            <person name="Ruckert C."/>
        </authorList>
    </citation>
    <scope>NUCLEOTIDE SEQUENCE [LARGE SCALE GENOMIC DNA]</scope>
    <source>
        <strain evidence="13 14">KCTC 23968</strain>
    </source>
</reference>
<comment type="similarity">
    <text evidence="1 9">Belongs to the peptidase S11 family.</text>
</comment>
<dbReference type="GO" id="GO:0006508">
    <property type="term" value="P:proteolysis"/>
    <property type="evidence" value="ECO:0007669"/>
    <property type="project" value="InterPro"/>
</dbReference>
<evidence type="ECO:0000256" key="5">
    <source>
        <dbReference type="ARBA" id="ARBA00022984"/>
    </source>
</evidence>
<dbReference type="GO" id="GO:0071555">
    <property type="term" value="P:cell wall organization"/>
    <property type="evidence" value="ECO:0007669"/>
    <property type="project" value="UniProtKB-KW"/>
</dbReference>
<feature type="active site" description="Acyl-ester intermediate" evidence="7">
    <location>
        <position position="50"/>
    </location>
</feature>
<evidence type="ECO:0000256" key="6">
    <source>
        <dbReference type="ARBA" id="ARBA00023316"/>
    </source>
</evidence>
<evidence type="ECO:0000256" key="2">
    <source>
        <dbReference type="ARBA" id="ARBA00022729"/>
    </source>
</evidence>
<keyword evidence="2 10" id="KW-0732">Signal</keyword>
<keyword evidence="5" id="KW-0573">Peptidoglycan synthesis</keyword>
<dbReference type="InterPro" id="IPR012338">
    <property type="entry name" value="Beta-lactam/transpept-like"/>
</dbReference>
<evidence type="ECO:0008006" key="15">
    <source>
        <dbReference type="Google" id="ProtNLM"/>
    </source>
</evidence>
<evidence type="ECO:0000256" key="3">
    <source>
        <dbReference type="ARBA" id="ARBA00022801"/>
    </source>
</evidence>
<evidence type="ECO:0000313" key="14">
    <source>
        <dbReference type="Proteomes" id="UP000600865"/>
    </source>
</evidence>
<feature type="binding site" evidence="8">
    <location>
        <position position="208"/>
    </location>
    <ligand>
        <name>substrate</name>
    </ligand>
</feature>
<evidence type="ECO:0000256" key="9">
    <source>
        <dbReference type="RuleBase" id="RU004016"/>
    </source>
</evidence>
<evidence type="ECO:0000259" key="12">
    <source>
        <dbReference type="Pfam" id="PF05036"/>
    </source>
</evidence>
<gene>
    <name evidence="13" type="ORF">GCM10011309_12130</name>
</gene>
<feature type="active site" description="Proton acceptor" evidence="7">
    <location>
        <position position="53"/>
    </location>
</feature>
<proteinExistence type="inferred from homology"/>
<feature type="active site" evidence="7">
    <location>
        <position position="110"/>
    </location>
</feature>
<dbReference type="EMBL" id="BMYV01000001">
    <property type="protein sequence ID" value="GGX63684.1"/>
    <property type="molecule type" value="Genomic_DNA"/>
</dbReference>
<protein>
    <recommendedName>
        <fullName evidence="15">D-alanyl-D-alanine carboxypeptidase</fullName>
    </recommendedName>
</protein>
<dbReference type="Gene3D" id="3.40.710.10">
    <property type="entry name" value="DD-peptidase/beta-lactamase superfamily"/>
    <property type="match status" value="1"/>
</dbReference>
<dbReference type="RefSeq" id="WP_189582747.1">
    <property type="nucleotide sequence ID" value="NZ_BMYV01000001.1"/>
</dbReference>
<accession>A0A918KH51</accession>
<evidence type="ECO:0000256" key="8">
    <source>
        <dbReference type="PIRSR" id="PIRSR618044-2"/>
    </source>
</evidence>
<sequence>MRRFLLLAMIVFAIASSAHAQNRYASIIVDADTLDVVHARQIDAQRFPASLTKVMTLHLVFDAMDEGTLTLGETVTVSRKASRTPPVKLGLRAGQKITVRELIQSVAVRSHNDSAVVLAERLGGTEARFAEMMTAKARELGMQRTTFKTANGLPHPEQVTTARDMAKLAHSILTTHYDRYHYFGQKSFRGVKNTNALLRDMPEVDGFKTGYTRASGYNLMVSAVRNDRRQIAIVLGGASGKSRNAHMRDLVERGFDVMGVVPRSDTPALILAKQTTPTTILRGAHNRRAPQPWAVQLRELPSEAHARTLAATLAPEAEVSISSGFSGGQPIFHARLSGLSAQAAKTTCAQIKTKCWLIAP</sequence>
<keyword evidence="3" id="KW-0378">Hydrolase</keyword>
<dbReference type="InterPro" id="IPR001967">
    <property type="entry name" value="Peptidase_S11_N"/>
</dbReference>
<dbReference type="PANTHER" id="PTHR21581:SF6">
    <property type="entry name" value="TRAFFICKING PROTEIN PARTICLE COMPLEX SUBUNIT 12"/>
    <property type="match status" value="1"/>
</dbReference>
<keyword evidence="14" id="KW-1185">Reference proteome</keyword>
<name>A0A918KH51_9PROT</name>
<evidence type="ECO:0000256" key="7">
    <source>
        <dbReference type="PIRSR" id="PIRSR618044-1"/>
    </source>
</evidence>
<keyword evidence="4" id="KW-0133">Cell shape</keyword>
<feature type="signal peptide" evidence="10">
    <location>
        <begin position="1"/>
        <end position="20"/>
    </location>
</feature>
<dbReference type="Pfam" id="PF00768">
    <property type="entry name" value="Peptidase_S11"/>
    <property type="match status" value="1"/>
</dbReference>
<dbReference type="GO" id="GO:0042834">
    <property type="term" value="F:peptidoglycan binding"/>
    <property type="evidence" value="ECO:0007669"/>
    <property type="project" value="InterPro"/>
</dbReference>
<feature type="domain" description="Peptidase S11 D-alanyl-D-alanine carboxypeptidase A N-terminal" evidence="11">
    <location>
        <begin position="24"/>
        <end position="237"/>
    </location>
</feature>
<dbReference type="Pfam" id="PF05036">
    <property type="entry name" value="SPOR"/>
    <property type="match status" value="1"/>
</dbReference>
<dbReference type="Proteomes" id="UP000600865">
    <property type="component" value="Unassembled WGS sequence"/>
</dbReference>